<dbReference type="Gene3D" id="3.40.930.10">
    <property type="entry name" value="Mannitol-specific EII, Chain A"/>
    <property type="match status" value="1"/>
</dbReference>
<dbReference type="PANTHER" id="PTHR47738:SF3">
    <property type="entry name" value="PHOSPHOTRANSFERASE SYSTEM MANNITOL_FRUCTOSE-SPECIFIC IIA DOMAIN CONTAINING PROTEIN"/>
    <property type="match status" value="1"/>
</dbReference>
<comment type="caution">
    <text evidence="2">The sequence shown here is derived from an EMBL/GenBank/DDBJ whole genome shotgun (WGS) entry which is preliminary data.</text>
</comment>
<reference evidence="2 3" key="1">
    <citation type="submission" date="2024-06" db="EMBL/GenBank/DDBJ databases">
        <title>Genomic Encyclopedia of Type Strains, Phase IV (KMG-IV): sequencing the most valuable type-strain genomes for metagenomic binning, comparative biology and taxonomic classification.</title>
        <authorList>
            <person name="Goeker M."/>
        </authorList>
    </citation>
    <scope>NUCLEOTIDE SEQUENCE [LARGE SCALE GENOMIC DNA]</scope>
    <source>
        <strain evidence="2 3">DSM 15349</strain>
    </source>
</reference>
<dbReference type="RefSeq" id="WP_354281137.1">
    <property type="nucleotide sequence ID" value="NZ_JBEPMK010000004.1"/>
</dbReference>
<accession>A0ABV2JLE8</accession>
<evidence type="ECO:0000259" key="1">
    <source>
        <dbReference type="PROSITE" id="PS51094"/>
    </source>
</evidence>
<dbReference type="InterPro" id="IPR051541">
    <property type="entry name" value="PTS_SugarTrans_NitroReg"/>
</dbReference>
<proteinExistence type="predicted"/>
<dbReference type="PROSITE" id="PS51094">
    <property type="entry name" value="PTS_EIIA_TYPE_2"/>
    <property type="match status" value="1"/>
</dbReference>
<keyword evidence="3" id="KW-1185">Reference proteome</keyword>
<dbReference type="SUPFAM" id="SSF55804">
    <property type="entry name" value="Phoshotransferase/anion transport protein"/>
    <property type="match status" value="1"/>
</dbReference>
<dbReference type="InterPro" id="IPR002178">
    <property type="entry name" value="PTS_EIIA_type-2_dom"/>
</dbReference>
<dbReference type="Pfam" id="PF00359">
    <property type="entry name" value="PTS_EIIA_2"/>
    <property type="match status" value="1"/>
</dbReference>
<dbReference type="InterPro" id="IPR016152">
    <property type="entry name" value="PTrfase/Anion_transptr"/>
</dbReference>
<sequence>MGIVSQLLQEELIDLNCKSVSVEEFFAEKAKVLRELGYVTATYETALLEREKEYPTGLEMAAITIAIPHTMPEHIKKPFIYFNRLTQKGMQFIQMGTDDVVVEPQYILMLGITNPREQVALLAELMDLFNGEEFIDALVQAKSAQDILTIFNK</sequence>
<evidence type="ECO:0000313" key="3">
    <source>
        <dbReference type="Proteomes" id="UP001549055"/>
    </source>
</evidence>
<feature type="domain" description="PTS EIIA type-2" evidence="1">
    <location>
        <begin position="6"/>
        <end position="153"/>
    </location>
</feature>
<name>A0ABV2JLE8_9STRE</name>
<gene>
    <name evidence="2" type="ORF">ABID27_001359</name>
</gene>
<organism evidence="2 3">
    <name type="scientific">Streptococcus gallinaceus</name>
    <dbReference type="NCBI Taxonomy" id="165758"/>
    <lineage>
        <taxon>Bacteria</taxon>
        <taxon>Bacillati</taxon>
        <taxon>Bacillota</taxon>
        <taxon>Bacilli</taxon>
        <taxon>Lactobacillales</taxon>
        <taxon>Streptococcaceae</taxon>
        <taxon>Streptococcus</taxon>
    </lineage>
</organism>
<protein>
    <submittedName>
        <fullName evidence="2">PTS system galactitol-specific IIA component</fullName>
    </submittedName>
</protein>
<dbReference type="CDD" id="cd00211">
    <property type="entry name" value="PTS_IIA_fru"/>
    <property type="match status" value="1"/>
</dbReference>
<dbReference type="Proteomes" id="UP001549055">
    <property type="component" value="Unassembled WGS sequence"/>
</dbReference>
<evidence type="ECO:0000313" key="2">
    <source>
        <dbReference type="EMBL" id="MET3644732.1"/>
    </source>
</evidence>
<dbReference type="PANTHER" id="PTHR47738">
    <property type="entry name" value="PTS SYSTEM FRUCTOSE-LIKE EIIA COMPONENT-RELATED"/>
    <property type="match status" value="1"/>
</dbReference>
<dbReference type="EMBL" id="JBEPMK010000004">
    <property type="protein sequence ID" value="MET3644732.1"/>
    <property type="molecule type" value="Genomic_DNA"/>
</dbReference>